<proteinExistence type="predicted"/>
<dbReference type="Gene3D" id="3.10.450.50">
    <property type="match status" value="1"/>
</dbReference>
<organism evidence="3 4">
    <name type="scientific">Massilia timonae</name>
    <dbReference type="NCBI Taxonomy" id="47229"/>
    <lineage>
        <taxon>Bacteria</taxon>
        <taxon>Pseudomonadati</taxon>
        <taxon>Pseudomonadota</taxon>
        <taxon>Betaproteobacteria</taxon>
        <taxon>Burkholderiales</taxon>
        <taxon>Oxalobacteraceae</taxon>
        <taxon>Telluria group</taxon>
        <taxon>Massilia</taxon>
    </lineage>
</organism>
<feature type="domain" description="DUF4440" evidence="2">
    <location>
        <begin position="33"/>
        <end position="146"/>
    </location>
</feature>
<evidence type="ECO:0000313" key="3">
    <source>
        <dbReference type="EMBL" id="OIJ40008.1"/>
    </source>
</evidence>
<accession>A0A1S2N4K1</accession>
<dbReference type="InterPro" id="IPR027843">
    <property type="entry name" value="DUF4440"/>
</dbReference>
<protein>
    <recommendedName>
        <fullName evidence="2">DUF4440 domain-containing protein</fullName>
    </recommendedName>
</protein>
<keyword evidence="1" id="KW-0732">Signal</keyword>
<sequence>MNKGWITACLMAASAMAVGADESPDRARLAAEITAADARLFGGLNARDIGPMKEGFSRRLEFYHDRGGVTGYDENIAVFERNFAAPNRIRREALLDTFEVFPSGPEHAMHIGKHRFCNKPSPSEPESCSVYRFSMVWAREEGAWKLLRVLSYDH</sequence>
<evidence type="ECO:0000313" key="4">
    <source>
        <dbReference type="Proteomes" id="UP000180246"/>
    </source>
</evidence>
<comment type="caution">
    <text evidence="3">The sequence shown here is derived from an EMBL/GenBank/DDBJ whole genome shotgun (WGS) entry which is preliminary data.</text>
</comment>
<evidence type="ECO:0000256" key="1">
    <source>
        <dbReference type="SAM" id="SignalP"/>
    </source>
</evidence>
<dbReference type="Proteomes" id="UP000180246">
    <property type="component" value="Unassembled WGS sequence"/>
</dbReference>
<dbReference type="InterPro" id="IPR032710">
    <property type="entry name" value="NTF2-like_dom_sf"/>
</dbReference>
<name>A0A1S2N4K1_9BURK</name>
<gene>
    <name evidence="3" type="ORF">LO55_1910</name>
</gene>
<evidence type="ECO:0000259" key="2">
    <source>
        <dbReference type="Pfam" id="PF14534"/>
    </source>
</evidence>
<feature type="signal peptide" evidence="1">
    <location>
        <begin position="1"/>
        <end position="19"/>
    </location>
</feature>
<feature type="chain" id="PRO_5013181756" description="DUF4440 domain-containing protein" evidence="1">
    <location>
        <begin position="20"/>
        <end position="154"/>
    </location>
</feature>
<dbReference type="EMBL" id="JRYB01000001">
    <property type="protein sequence ID" value="OIJ40008.1"/>
    <property type="molecule type" value="Genomic_DNA"/>
</dbReference>
<dbReference type="SUPFAM" id="SSF54427">
    <property type="entry name" value="NTF2-like"/>
    <property type="match status" value="1"/>
</dbReference>
<reference evidence="3 4" key="1">
    <citation type="submission" date="2014-10" db="EMBL/GenBank/DDBJ databases">
        <authorList>
            <person name="Seo M.-J."/>
            <person name="Seok Y.J."/>
            <person name="Cha I.-T."/>
        </authorList>
    </citation>
    <scope>NUCLEOTIDE SEQUENCE [LARGE SCALE GENOMIC DNA]</scope>
    <source>
        <strain evidence="3 4">NEU</strain>
    </source>
</reference>
<dbReference type="AlphaFoldDB" id="A0A1S2N4K1"/>
<dbReference type="Pfam" id="PF14534">
    <property type="entry name" value="DUF4440"/>
    <property type="match status" value="1"/>
</dbReference>